<dbReference type="Proteomes" id="UP001156694">
    <property type="component" value="Unassembled WGS sequence"/>
</dbReference>
<dbReference type="InterPro" id="IPR016130">
    <property type="entry name" value="Tyr_Pase_AS"/>
</dbReference>
<dbReference type="InterPro" id="IPR029021">
    <property type="entry name" value="Prot-tyrosine_phosphatase-like"/>
</dbReference>
<dbReference type="EMBL" id="BSNN01000002">
    <property type="protein sequence ID" value="GLQ34908.1"/>
    <property type="molecule type" value="Genomic_DNA"/>
</dbReference>
<proteinExistence type="predicted"/>
<name>A0ABQ5VUK3_9RHOB</name>
<feature type="domain" description="Tyrosine specific protein phosphatases" evidence="2">
    <location>
        <begin position="79"/>
        <end position="146"/>
    </location>
</feature>
<dbReference type="PANTHER" id="PTHR23339">
    <property type="entry name" value="TYROSINE SPECIFIC PROTEIN PHOSPHATASE AND DUAL SPECIFICITY PROTEIN PHOSPHATASE"/>
    <property type="match status" value="1"/>
</dbReference>
<dbReference type="Pfam" id="PF22784">
    <property type="entry name" value="PTP-SAK"/>
    <property type="match status" value="1"/>
</dbReference>
<dbReference type="RefSeq" id="WP_284376986.1">
    <property type="nucleotide sequence ID" value="NZ_BSNN01000002.1"/>
</dbReference>
<sequence>MSEAFDIYDLSPMIAGDIGICPLPRAPADFAAISRWQADIAVTLTTEVEYPFADFPDHLAAVSGHWLPCPIPDFGTPEQDVSDLVSRLDHALRAGQRVLIHCLGGRGRSGMLALRLLVTQGQEPQSALADVRRARAHAVETDAQYLWATSAQN</sequence>
<evidence type="ECO:0000256" key="1">
    <source>
        <dbReference type="ARBA" id="ARBA00022801"/>
    </source>
</evidence>
<protein>
    <recommendedName>
        <fullName evidence="2">Tyrosine specific protein phosphatases domain-containing protein</fullName>
    </recommendedName>
</protein>
<evidence type="ECO:0000313" key="4">
    <source>
        <dbReference type="Proteomes" id="UP001156694"/>
    </source>
</evidence>
<accession>A0ABQ5VUK3</accession>
<dbReference type="Gene3D" id="3.90.190.10">
    <property type="entry name" value="Protein tyrosine phosphatase superfamily"/>
    <property type="match status" value="1"/>
</dbReference>
<evidence type="ECO:0000259" key="2">
    <source>
        <dbReference type="PROSITE" id="PS50056"/>
    </source>
</evidence>
<keyword evidence="1" id="KW-0378">Hydrolase</keyword>
<dbReference type="InterPro" id="IPR000387">
    <property type="entry name" value="Tyr_Pase_dom"/>
</dbReference>
<evidence type="ECO:0000313" key="3">
    <source>
        <dbReference type="EMBL" id="GLQ34908.1"/>
    </source>
</evidence>
<gene>
    <name evidence="3" type="ORF">GCM10007939_11910</name>
</gene>
<dbReference type="PROSITE" id="PS00383">
    <property type="entry name" value="TYR_PHOSPHATASE_1"/>
    <property type="match status" value="1"/>
</dbReference>
<keyword evidence="4" id="KW-1185">Reference proteome</keyword>
<dbReference type="InterPro" id="IPR057023">
    <property type="entry name" value="PTP-SAK"/>
</dbReference>
<dbReference type="InterPro" id="IPR050561">
    <property type="entry name" value="PTP"/>
</dbReference>
<organism evidence="3 4">
    <name type="scientific">Amylibacter marinus</name>
    <dbReference type="NCBI Taxonomy" id="1475483"/>
    <lineage>
        <taxon>Bacteria</taxon>
        <taxon>Pseudomonadati</taxon>
        <taxon>Pseudomonadota</taxon>
        <taxon>Alphaproteobacteria</taxon>
        <taxon>Rhodobacterales</taxon>
        <taxon>Paracoccaceae</taxon>
        <taxon>Amylibacter</taxon>
    </lineage>
</organism>
<reference evidence="4" key="1">
    <citation type="journal article" date="2019" name="Int. J. Syst. Evol. Microbiol.">
        <title>The Global Catalogue of Microorganisms (GCM) 10K type strain sequencing project: providing services to taxonomists for standard genome sequencing and annotation.</title>
        <authorList>
            <consortium name="The Broad Institute Genomics Platform"/>
            <consortium name="The Broad Institute Genome Sequencing Center for Infectious Disease"/>
            <person name="Wu L."/>
            <person name="Ma J."/>
        </authorList>
    </citation>
    <scope>NUCLEOTIDE SEQUENCE [LARGE SCALE GENOMIC DNA]</scope>
    <source>
        <strain evidence="4">NBRC 110140</strain>
    </source>
</reference>
<dbReference type="SUPFAM" id="SSF52799">
    <property type="entry name" value="(Phosphotyrosine protein) phosphatases II"/>
    <property type="match status" value="1"/>
</dbReference>
<comment type="caution">
    <text evidence="3">The sequence shown here is derived from an EMBL/GenBank/DDBJ whole genome shotgun (WGS) entry which is preliminary data.</text>
</comment>
<dbReference type="PROSITE" id="PS50056">
    <property type="entry name" value="TYR_PHOSPHATASE_2"/>
    <property type="match status" value="1"/>
</dbReference>